<sequence>MIRKLATSPPDRPQLLRNTPARMTEAELIDACRRHDRRAQKELYDRYNRAMYTACYRICGDFDLANDALQEGFLKVFQKLHTFRGESTVGAWIKVVIVRTALNRLRRQPRYEELPLHHADEEVNWGTTALDVEYLERAIQQLPDGYRAVFVLIEVEGYKHKEVAELLNISVGTSKSQLFYAKKKLRDYLKAYV</sequence>
<evidence type="ECO:0000259" key="6">
    <source>
        <dbReference type="Pfam" id="PF08281"/>
    </source>
</evidence>
<dbReference type="PANTHER" id="PTHR43133:SF46">
    <property type="entry name" value="RNA POLYMERASE SIGMA-70 FACTOR ECF SUBFAMILY"/>
    <property type="match status" value="1"/>
</dbReference>
<evidence type="ECO:0000256" key="3">
    <source>
        <dbReference type="ARBA" id="ARBA00023082"/>
    </source>
</evidence>
<organism evidence="7 8">
    <name type="scientific">Neolewinella maritima</name>
    <dbReference type="NCBI Taxonomy" id="1383882"/>
    <lineage>
        <taxon>Bacteria</taxon>
        <taxon>Pseudomonadati</taxon>
        <taxon>Bacteroidota</taxon>
        <taxon>Saprospiria</taxon>
        <taxon>Saprospirales</taxon>
        <taxon>Lewinellaceae</taxon>
        <taxon>Neolewinella</taxon>
    </lineage>
</organism>
<protein>
    <submittedName>
        <fullName evidence="7">RNA polymerase sigma-H factor</fullName>
    </submittedName>
</protein>
<comment type="caution">
    <text evidence="7">The sequence shown here is derived from an EMBL/GenBank/DDBJ whole genome shotgun (WGS) entry which is preliminary data.</text>
</comment>
<dbReference type="InterPro" id="IPR039425">
    <property type="entry name" value="RNA_pol_sigma-70-like"/>
</dbReference>
<name>A0ABN8FC59_9BACT</name>
<dbReference type="RefSeq" id="WP_238751652.1">
    <property type="nucleotide sequence ID" value="NZ_CAKLPZ010000003.1"/>
</dbReference>
<keyword evidence="8" id="KW-1185">Reference proteome</keyword>
<evidence type="ECO:0000256" key="2">
    <source>
        <dbReference type="ARBA" id="ARBA00023015"/>
    </source>
</evidence>
<gene>
    <name evidence="7" type="primary">algU_3</name>
    <name evidence="7" type="ORF">LEM8419_02706</name>
</gene>
<dbReference type="InterPro" id="IPR013325">
    <property type="entry name" value="RNA_pol_sigma_r2"/>
</dbReference>
<dbReference type="SUPFAM" id="SSF88659">
    <property type="entry name" value="Sigma3 and sigma4 domains of RNA polymerase sigma factors"/>
    <property type="match status" value="1"/>
</dbReference>
<evidence type="ECO:0000259" key="5">
    <source>
        <dbReference type="Pfam" id="PF04542"/>
    </source>
</evidence>
<dbReference type="Gene3D" id="1.10.1740.10">
    <property type="match status" value="1"/>
</dbReference>
<evidence type="ECO:0000313" key="7">
    <source>
        <dbReference type="EMBL" id="CAH1001799.1"/>
    </source>
</evidence>
<accession>A0ABN8FC59</accession>
<dbReference type="InterPro" id="IPR007627">
    <property type="entry name" value="RNA_pol_sigma70_r2"/>
</dbReference>
<keyword evidence="2" id="KW-0805">Transcription regulation</keyword>
<dbReference type="InterPro" id="IPR036388">
    <property type="entry name" value="WH-like_DNA-bd_sf"/>
</dbReference>
<dbReference type="NCBIfam" id="TIGR02937">
    <property type="entry name" value="sigma70-ECF"/>
    <property type="match status" value="1"/>
</dbReference>
<reference evidence="7" key="1">
    <citation type="submission" date="2021-12" db="EMBL/GenBank/DDBJ databases">
        <authorList>
            <person name="Rodrigo-Torres L."/>
            <person name="Arahal R. D."/>
            <person name="Lucena T."/>
        </authorList>
    </citation>
    <scope>NUCLEOTIDE SEQUENCE</scope>
    <source>
        <strain evidence="7">CECT 8419</strain>
    </source>
</reference>
<evidence type="ECO:0000256" key="4">
    <source>
        <dbReference type="ARBA" id="ARBA00023163"/>
    </source>
</evidence>
<dbReference type="CDD" id="cd06171">
    <property type="entry name" value="Sigma70_r4"/>
    <property type="match status" value="1"/>
</dbReference>
<dbReference type="Gene3D" id="1.10.10.10">
    <property type="entry name" value="Winged helix-like DNA-binding domain superfamily/Winged helix DNA-binding domain"/>
    <property type="match status" value="1"/>
</dbReference>
<evidence type="ECO:0000313" key="8">
    <source>
        <dbReference type="Proteomes" id="UP000837803"/>
    </source>
</evidence>
<dbReference type="InterPro" id="IPR014284">
    <property type="entry name" value="RNA_pol_sigma-70_dom"/>
</dbReference>
<proteinExistence type="inferred from homology"/>
<feature type="domain" description="RNA polymerase sigma factor 70 region 4 type 2" evidence="6">
    <location>
        <begin position="133"/>
        <end position="185"/>
    </location>
</feature>
<keyword evidence="3" id="KW-0731">Sigma factor</keyword>
<dbReference type="EMBL" id="CAKLPZ010000003">
    <property type="protein sequence ID" value="CAH1001799.1"/>
    <property type="molecule type" value="Genomic_DNA"/>
</dbReference>
<dbReference type="Pfam" id="PF08281">
    <property type="entry name" value="Sigma70_r4_2"/>
    <property type="match status" value="1"/>
</dbReference>
<dbReference type="Pfam" id="PF04542">
    <property type="entry name" value="Sigma70_r2"/>
    <property type="match status" value="1"/>
</dbReference>
<keyword evidence="4" id="KW-0804">Transcription</keyword>
<dbReference type="Proteomes" id="UP000837803">
    <property type="component" value="Unassembled WGS sequence"/>
</dbReference>
<dbReference type="InterPro" id="IPR013249">
    <property type="entry name" value="RNA_pol_sigma70_r4_t2"/>
</dbReference>
<evidence type="ECO:0000256" key="1">
    <source>
        <dbReference type="ARBA" id="ARBA00010641"/>
    </source>
</evidence>
<feature type="domain" description="RNA polymerase sigma-70 region 2" evidence="5">
    <location>
        <begin position="43"/>
        <end position="109"/>
    </location>
</feature>
<comment type="similarity">
    <text evidence="1">Belongs to the sigma-70 factor family. ECF subfamily.</text>
</comment>
<dbReference type="PANTHER" id="PTHR43133">
    <property type="entry name" value="RNA POLYMERASE ECF-TYPE SIGMA FACTO"/>
    <property type="match status" value="1"/>
</dbReference>
<dbReference type="InterPro" id="IPR013324">
    <property type="entry name" value="RNA_pol_sigma_r3/r4-like"/>
</dbReference>
<dbReference type="SUPFAM" id="SSF88946">
    <property type="entry name" value="Sigma2 domain of RNA polymerase sigma factors"/>
    <property type="match status" value="1"/>
</dbReference>